<evidence type="ECO:0000256" key="1">
    <source>
        <dbReference type="ARBA" id="ARBA00010879"/>
    </source>
</evidence>
<dbReference type="EC" id="3.1.26.4" evidence="2"/>
<evidence type="ECO:0000259" key="4">
    <source>
        <dbReference type="PROSITE" id="PS50878"/>
    </source>
</evidence>
<dbReference type="InterPro" id="IPR000477">
    <property type="entry name" value="RT_dom"/>
</dbReference>
<comment type="caution">
    <text evidence="5">The sequence shown here is derived from an EMBL/GenBank/DDBJ whole genome shotgun (WGS) entry which is preliminary data.</text>
</comment>
<dbReference type="InterPro" id="IPR043128">
    <property type="entry name" value="Rev_trsase/Diguanyl_cyclase"/>
</dbReference>
<evidence type="ECO:0000256" key="2">
    <source>
        <dbReference type="ARBA" id="ARBA00012180"/>
    </source>
</evidence>
<dbReference type="PROSITE" id="PS50878">
    <property type="entry name" value="RT_POL"/>
    <property type="match status" value="1"/>
</dbReference>
<accession>A0AAD7WTI5</accession>
<dbReference type="Pfam" id="PF17919">
    <property type="entry name" value="RT_RNaseH_2"/>
    <property type="match status" value="1"/>
</dbReference>
<sequence length="113" mass="12695">MLQVYLDDILVHAATYATALNNLHLVFQQIAKANLHLNPAKCSLFCRQTSFLGHVISVLAIPDPFKPFFLDTDASNEGVDAVLSQMGEHGERAVVYYSRALHCLERTYCVTRR</sequence>
<evidence type="ECO:0000256" key="3">
    <source>
        <dbReference type="ARBA" id="ARBA00023268"/>
    </source>
</evidence>
<dbReference type="InterPro" id="IPR050951">
    <property type="entry name" value="Retrovirus_Pol_polyprotein"/>
</dbReference>
<dbReference type="InterPro" id="IPR043502">
    <property type="entry name" value="DNA/RNA_pol_sf"/>
</dbReference>
<dbReference type="EMBL" id="JAINUG010000033">
    <property type="protein sequence ID" value="KAJ8408911.1"/>
    <property type="molecule type" value="Genomic_DNA"/>
</dbReference>
<gene>
    <name evidence="5" type="ORF">AAFF_G00247290</name>
</gene>
<evidence type="ECO:0000313" key="5">
    <source>
        <dbReference type="EMBL" id="KAJ8408911.1"/>
    </source>
</evidence>
<keyword evidence="3" id="KW-0511">Multifunctional enzyme</keyword>
<protein>
    <recommendedName>
        <fullName evidence="2">ribonuclease H</fullName>
        <ecNumber evidence="2">3.1.26.4</ecNumber>
    </recommendedName>
</protein>
<evidence type="ECO:0000313" key="6">
    <source>
        <dbReference type="Proteomes" id="UP001221898"/>
    </source>
</evidence>
<proteinExistence type="inferred from homology"/>
<dbReference type="Proteomes" id="UP001221898">
    <property type="component" value="Unassembled WGS sequence"/>
</dbReference>
<dbReference type="InterPro" id="IPR041577">
    <property type="entry name" value="RT_RNaseH_2"/>
</dbReference>
<dbReference type="Gene3D" id="3.10.20.370">
    <property type="match status" value="1"/>
</dbReference>
<comment type="similarity">
    <text evidence="1">Belongs to the beta type-B retroviral polymerase family. HERV class-II K(HML-2) pol subfamily.</text>
</comment>
<dbReference type="SUPFAM" id="SSF56672">
    <property type="entry name" value="DNA/RNA polymerases"/>
    <property type="match status" value="1"/>
</dbReference>
<dbReference type="PANTHER" id="PTHR37984:SF5">
    <property type="entry name" value="PROTEIN NYNRIN-LIKE"/>
    <property type="match status" value="1"/>
</dbReference>
<organism evidence="5 6">
    <name type="scientific">Aldrovandia affinis</name>
    <dbReference type="NCBI Taxonomy" id="143900"/>
    <lineage>
        <taxon>Eukaryota</taxon>
        <taxon>Metazoa</taxon>
        <taxon>Chordata</taxon>
        <taxon>Craniata</taxon>
        <taxon>Vertebrata</taxon>
        <taxon>Euteleostomi</taxon>
        <taxon>Actinopterygii</taxon>
        <taxon>Neopterygii</taxon>
        <taxon>Teleostei</taxon>
        <taxon>Notacanthiformes</taxon>
        <taxon>Halosauridae</taxon>
        <taxon>Aldrovandia</taxon>
    </lineage>
</organism>
<keyword evidence="6" id="KW-1185">Reference proteome</keyword>
<name>A0AAD7WTI5_9TELE</name>
<dbReference type="GO" id="GO:0004523">
    <property type="term" value="F:RNA-DNA hybrid ribonuclease activity"/>
    <property type="evidence" value="ECO:0007669"/>
    <property type="project" value="UniProtKB-EC"/>
</dbReference>
<dbReference type="PANTHER" id="PTHR37984">
    <property type="entry name" value="PROTEIN CBG26694"/>
    <property type="match status" value="1"/>
</dbReference>
<feature type="domain" description="Reverse transcriptase" evidence="4">
    <location>
        <begin position="1"/>
        <end position="56"/>
    </location>
</feature>
<dbReference type="Gene3D" id="3.30.70.270">
    <property type="match status" value="1"/>
</dbReference>
<reference evidence="5" key="1">
    <citation type="journal article" date="2023" name="Science">
        <title>Genome structures resolve the early diversification of teleost fishes.</title>
        <authorList>
            <person name="Parey E."/>
            <person name="Louis A."/>
            <person name="Montfort J."/>
            <person name="Bouchez O."/>
            <person name="Roques C."/>
            <person name="Iampietro C."/>
            <person name="Lluch J."/>
            <person name="Castinel A."/>
            <person name="Donnadieu C."/>
            <person name="Desvignes T."/>
            <person name="Floi Bucao C."/>
            <person name="Jouanno E."/>
            <person name="Wen M."/>
            <person name="Mejri S."/>
            <person name="Dirks R."/>
            <person name="Jansen H."/>
            <person name="Henkel C."/>
            <person name="Chen W.J."/>
            <person name="Zahm M."/>
            <person name="Cabau C."/>
            <person name="Klopp C."/>
            <person name="Thompson A.W."/>
            <person name="Robinson-Rechavi M."/>
            <person name="Braasch I."/>
            <person name="Lecointre G."/>
            <person name="Bobe J."/>
            <person name="Postlethwait J.H."/>
            <person name="Berthelot C."/>
            <person name="Roest Crollius H."/>
            <person name="Guiguen Y."/>
        </authorList>
    </citation>
    <scope>NUCLEOTIDE SEQUENCE</scope>
    <source>
        <strain evidence="5">NC1722</strain>
    </source>
</reference>
<dbReference type="AlphaFoldDB" id="A0AAD7WTI5"/>
<dbReference type="Pfam" id="PF00078">
    <property type="entry name" value="RVT_1"/>
    <property type="match status" value="1"/>
</dbReference>